<sequence>MIKRIVISLLLFILLFVSNAYAVDFSYSARIENGGSKKYKAIRITPKIYNNINANMADLVLYDESNEPVPYFINSFKEIKTETQKSYAMKLVNSFVKDEYYYLDYALEEFPDEDIIATSIEIKTENSGFAKRVEVFGSYDNVNWEKVKEDILYSVEGIKKLEIQFDSIKKYTHYRFKISNNLEKISFSSVELKYNLVYHEKEYFTETLSPEYNVAEQENKTVIKIKDLKNLKVTGITLKTDSTFKREVTFDGRISKTLYNLNFNGMQYTDLTIAVEPYRITSDTAELVIDNKDDKPINVEGIEIEYLFDELVFEGSGSKEYVLKFGNNEILTPKSYDISNYKEYILDEGYDILNIREIVELPRKEPETKPPEYDYKLIFNISIILVAVIMAVIIFLKIKK</sequence>
<reference evidence="3 4" key="1">
    <citation type="submission" date="2017-09" db="EMBL/GenBank/DDBJ databases">
        <title>Evaluation of Pacific Biosciences Sequencing Technology to Finishing C. thermocellum Genome Sequences.</title>
        <authorList>
            <person name="Brown S."/>
        </authorList>
    </citation>
    <scope>NUCLEOTIDE SEQUENCE [LARGE SCALE GENOMIC DNA]</scope>
    <source>
        <strain evidence="3 4">AD2</strain>
    </source>
</reference>
<keyword evidence="2" id="KW-0732">Signal</keyword>
<feature type="chain" id="PRO_5044220622" evidence="2">
    <location>
        <begin position="23"/>
        <end position="400"/>
    </location>
</feature>
<keyword evidence="1" id="KW-0812">Transmembrane</keyword>
<proteinExistence type="predicted"/>
<keyword evidence="1" id="KW-1133">Transmembrane helix</keyword>
<name>A0AB36TF91_ACETH</name>
<dbReference type="AlphaFoldDB" id="A0AB36TF91"/>
<accession>A0AB36TF91</accession>
<evidence type="ECO:0000256" key="1">
    <source>
        <dbReference type="SAM" id="Phobius"/>
    </source>
</evidence>
<dbReference type="Proteomes" id="UP000223596">
    <property type="component" value="Unassembled WGS sequence"/>
</dbReference>
<feature type="signal peptide" evidence="2">
    <location>
        <begin position="1"/>
        <end position="22"/>
    </location>
</feature>
<protein>
    <submittedName>
        <fullName evidence="3">Uncharacterized protein</fullName>
    </submittedName>
</protein>
<keyword evidence="1" id="KW-0472">Membrane</keyword>
<evidence type="ECO:0000256" key="2">
    <source>
        <dbReference type="SAM" id="SignalP"/>
    </source>
</evidence>
<organism evidence="3 4">
    <name type="scientific">Acetivibrio thermocellus AD2</name>
    <dbReference type="NCBI Taxonomy" id="1138384"/>
    <lineage>
        <taxon>Bacteria</taxon>
        <taxon>Bacillati</taxon>
        <taxon>Bacillota</taxon>
        <taxon>Clostridia</taxon>
        <taxon>Eubacteriales</taxon>
        <taxon>Oscillospiraceae</taxon>
        <taxon>Acetivibrio</taxon>
    </lineage>
</organism>
<dbReference type="EMBL" id="PDBW01000001">
    <property type="protein sequence ID" value="PFH02584.1"/>
    <property type="molecule type" value="Genomic_DNA"/>
</dbReference>
<feature type="transmembrane region" description="Helical" evidence="1">
    <location>
        <begin position="377"/>
        <end position="396"/>
    </location>
</feature>
<comment type="caution">
    <text evidence="3">The sequence shown here is derived from an EMBL/GenBank/DDBJ whole genome shotgun (WGS) entry which is preliminary data.</text>
</comment>
<dbReference type="RefSeq" id="WP_003517282.1">
    <property type="nucleotide sequence ID" value="NZ_CP013828.1"/>
</dbReference>
<evidence type="ECO:0000313" key="3">
    <source>
        <dbReference type="EMBL" id="PFH02584.1"/>
    </source>
</evidence>
<gene>
    <name evidence="3" type="ORF">M972_111365</name>
</gene>
<evidence type="ECO:0000313" key="4">
    <source>
        <dbReference type="Proteomes" id="UP000223596"/>
    </source>
</evidence>